<reference evidence="1 3" key="1">
    <citation type="submission" date="2014-09" db="EMBL/GenBank/DDBJ databases">
        <authorList>
            <person name="McGinnis J.M."/>
            <person name="Wolfgang W.J."/>
        </authorList>
    </citation>
    <scope>NUCLEOTIDE SEQUENCE [LARGE SCALE GENOMIC DNA]</scope>
    <source>
        <strain evidence="1 3">JCM 14014</strain>
    </source>
</reference>
<dbReference type="eggNOG" id="ENOG5032C66">
    <property type="taxonomic scope" value="Bacteria"/>
</dbReference>
<evidence type="ECO:0000313" key="2">
    <source>
        <dbReference type="EMBL" id="SFA56816.1"/>
    </source>
</evidence>
<reference evidence="1 3" key="2">
    <citation type="submission" date="2014-10" db="EMBL/GenBank/DDBJ databases">
        <title>Paracoccus sanguinis sp. nov., isolated from clinical specimens of New York State patients.</title>
        <authorList>
            <person name="Mingle L.A."/>
            <person name="Cole J.A."/>
            <person name="Lapierre P."/>
            <person name="Musser K.A."/>
        </authorList>
    </citation>
    <scope>NUCLEOTIDE SEQUENCE [LARGE SCALE GENOMIC DNA]</scope>
    <source>
        <strain evidence="1 3">JCM 14014</strain>
    </source>
</reference>
<name>A0A099EZV9_9RHOB</name>
<dbReference type="RefSeq" id="WP_036741739.1">
    <property type="nucleotide sequence ID" value="NZ_FOJO01000016.1"/>
</dbReference>
<proteinExistence type="predicted"/>
<dbReference type="EMBL" id="FOJO01000016">
    <property type="protein sequence ID" value="SFA56816.1"/>
    <property type="molecule type" value="Genomic_DNA"/>
</dbReference>
<organism evidence="1 3">
    <name type="scientific">Paracoccus halophilus</name>
    <dbReference type="NCBI Taxonomy" id="376733"/>
    <lineage>
        <taxon>Bacteria</taxon>
        <taxon>Pseudomonadati</taxon>
        <taxon>Pseudomonadota</taxon>
        <taxon>Alphaproteobacteria</taxon>
        <taxon>Rhodobacterales</taxon>
        <taxon>Paracoccaceae</taxon>
        <taxon>Paracoccus</taxon>
    </lineage>
</organism>
<reference evidence="2 4" key="3">
    <citation type="submission" date="2016-10" db="EMBL/GenBank/DDBJ databases">
        <authorList>
            <person name="de Groot N.N."/>
        </authorList>
    </citation>
    <scope>NUCLEOTIDE SEQUENCE [LARGE SCALE GENOMIC DNA]</scope>
    <source>
        <strain evidence="2 4">CGMCC 1.6117</strain>
    </source>
</reference>
<evidence type="ECO:0000313" key="4">
    <source>
        <dbReference type="Proteomes" id="UP000182312"/>
    </source>
</evidence>
<dbReference type="Proteomes" id="UP000029846">
    <property type="component" value="Unassembled WGS sequence"/>
</dbReference>
<dbReference type="EMBL" id="JRKN01000017">
    <property type="protein sequence ID" value="KGJ03779.1"/>
    <property type="molecule type" value="Genomic_DNA"/>
</dbReference>
<dbReference type="AlphaFoldDB" id="A0A099EZV9"/>
<evidence type="ECO:0000313" key="3">
    <source>
        <dbReference type="Proteomes" id="UP000029846"/>
    </source>
</evidence>
<dbReference type="Proteomes" id="UP000182312">
    <property type="component" value="Unassembled WGS sequence"/>
</dbReference>
<dbReference type="Pfam" id="PF11876">
    <property type="entry name" value="TsiV"/>
    <property type="match status" value="1"/>
</dbReference>
<evidence type="ECO:0008006" key="5">
    <source>
        <dbReference type="Google" id="ProtNLM"/>
    </source>
</evidence>
<accession>A0A099EZV9</accession>
<sequence>MELSLFQGFDNIRFERARGDITRTFARVVFGMMFFLRRSDNPEHRKQLMQAEEYCRNLVPTDTYNWAVVETPDNLTWLDLRKAGNDAKAYELWQRQAMNDDLWFGLFDFTNKDGEAAGHALEIRALGLRFPAKEQDFFQFNFPLPWLERQDRPGLAQKIFRDLADILQPLHAQSGLCMTMTGNPSWTQGEGAESLYPLLRKYPGLIAGRAADMTFSIGDDMLPINWLNAVHNDLLDRCGGREAVLAQLGLTGFEFWDYDNGIVVQAGPAPLLGNRETGEKMPHYGALARALKPARISEYGGKGKWSIVNYRRPNDKYDKDQRRETLHEYLTRFDDM</sequence>
<keyword evidence="3" id="KW-1185">Reference proteome</keyword>
<dbReference type="InterPro" id="IPR021815">
    <property type="entry name" value="TsiV"/>
</dbReference>
<gene>
    <name evidence="1" type="ORF">IT41_12615</name>
    <name evidence="2" type="ORF">SAMN04487972_1166</name>
</gene>
<evidence type="ECO:0000313" key="1">
    <source>
        <dbReference type="EMBL" id="KGJ03779.1"/>
    </source>
</evidence>
<protein>
    <recommendedName>
        <fullName evidence="5">DUF3396 domain-containing protein</fullName>
    </recommendedName>
</protein>
<dbReference type="OrthoDB" id="7854655at2"/>
<dbReference type="STRING" id="376733.SAMN04487972_1166"/>